<protein>
    <submittedName>
        <fullName evidence="6">Transcriptional regulator</fullName>
    </submittedName>
</protein>
<keyword evidence="4" id="KW-0804">Transcription</keyword>
<dbReference type="Proteomes" id="UP000051448">
    <property type="component" value="Unassembled WGS sequence"/>
</dbReference>
<keyword evidence="2" id="KW-0805">Transcription regulation</keyword>
<name>A0A0R1MHZ6_9LACO</name>
<dbReference type="EMBL" id="AZDX01000039">
    <property type="protein sequence ID" value="KRL05540.1"/>
    <property type="molecule type" value="Genomic_DNA"/>
</dbReference>
<dbReference type="Pfam" id="PF13411">
    <property type="entry name" value="MerR_1"/>
    <property type="match status" value="1"/>
</dbReference>
<dbReference type="PANTHER" id="PTHR30204">
    <property type="entry name" value="REDOX-CYCLING DRUG-SENSING TRANSCRIPTIONAL ACTIVATOR SOXR"/>
    <property type="match status" value="1"/>
</dbReference>
<feature type="domain" description="HTH merR-type" evidence="5">
    <location>
        <begin position="23"/>
        <end position="56"/>
    </location>
</feature>
<dbReference type="Gene3D" id="1.10.1660.10">
    <property type="match status" value="1"/>
</dbReference>
<dbReference type="PROSITE" id="PS50937">
    <property type="entry name" value="HTH_MERR_2"/>
    <property type="match status" value="1"/>
</dbReference>
<dbReference type="SUPFAM" id="SSF46955">
    <property type="entry name" value="Putative DNA-binding domain"/>
    <property type="match status" value="1"/>
</dbReference>
<proteinExistence type="predicted"/>
<dbReference type="SMART" id="SM00422">
    <property type="entry name" value="HTH_MERR"/>
    <property type="match status" value="1"/>
</dbReference>
<dbReference type="InterPro" id="IPR000551">
    <property type="entry name" value="MerR-type_HTH_dom"/>
</dbReference>
<evidence type="ECO:0000256" key="1">
    <source>
        <dbReference type="ARBA" id="ARBA00022491"/>
    </source>
</evidence>
<organism evidence="6 7">
    <name type="scientific">Liquorilactobacillus hordei DSM 19519</name>
    <dbReference type="NCBI Taxonomy" id="1423759"/>
    <lineage>
        <taxon>Bacteria</taxon>
        <taxon>Bacillati</taxon>
        <taxon>Bacillota</taxon>
        <taxon>Bacilli</taxon>
        <taxon>Lactobacillales</taxon>
        <taxon>Lactobacillaceae</taxon>
        <taxon>Liquorilactobacillus</taxon>
    </lineage>
</organism>
<accession>A0A0R1MHZ6</accession>
<keyword evidence="1" id="KW-0678">Repressor</keyword>
<evidence type="ECO:0000259" key="5">
    <source>
        <dbReference type="PROSITE" id="PS50937"/>
    </source>
</evidence>
<evidence type="ECO:0000256" key="3">
    <source>
        <dbReference type="ARBA" id="ARBA00023125"/>
    </source>
</evidence>
<dbReference type="AlphaFoldDB" id="A0A0R1MHZ6"/>
<dbReference type="PANTHER" id="PTHR30204:SF69">
    <property type="entry name" value="MERR-FAMILY TRANSCRIPTIONAL REGULATOR"/>
    <property type="match status" value="1"/>
</dbReference>
<dbReference type="OrthoDB" id="9806513at2"/>
<dbReference type="STRING" id="1423759.FC92_GL001316"/>
<dbReference type="GO" id="GO:0003700">
    <property type="term" value="F:DNA-binding transcription factor activity"/>
    <property type="evidence" value="ECO:0007669"/>
    <property type="project" value="InterPro"/>
</dbReference>
<keyword evidence="3" id="KW-0238">DNA-binding</keyword>
<keyword evidence="7" id="KW-1185">Reference proteome</keyword>
<dbReference type="GeneID" id="98309954"/>
<gene>
    <name evidence="6" type="ORF">FC92_GL001316</name>
</gene>
<reference evidence="6 7" key="1">
    <citation type="journal article" date="2015" name="Genome Announc.">
        <title>Expanding the biotechnology potential of lactobacilli through comparative genomics of 213 strains and associated genera.</title>
        <authorList>
            <person name="Sun Z."/>
            <person name="Harris H.M."/>
            <person name="McCann A."/>
            <person name="Guo C."/>
            <person name="Argimon S."/>
            <person name="Zhang W."/>
            <person name="Yang X."/>
            <person name="Jeffery I.B."/>
            <person name="Cooney J.C."/>
            <person name="Kagawa T.F."/>
            <person name="Liu W."/>
            <person name="Song Y."/>
            <person name="Salvetti E."/>
            <person name="Wrobel A."/>
            <person name="Rasinkangas P."/>
            <person name="Parkhill J."/>
            <person name="Rea M.C."/>
            <person name="O'Sullivan O."/>
            <person name="Ritari J."/>
            <person name="Douillard F.P."/>
            <person name="Paul Ross R."/>
            <person name="Yang R."/>
            <person name="Briner A.E."/>
            <person name="Felis G.E."/>
            <person name="de Vos W.M."/>
            <person name="Barrangou R."/>
            <person name="Klaenhammer T.R."/>
            <person name="Caufield P.W."/>
            <person name="Cui Y."/>
            <person name="Zhang H."/>
            <person name="O'Toole P.W."/>
        </authorList>
    </citation>
    <scope>NUCLEOTIDE SEQUENCE [LARGE SCALE GENOMIC DNA]</scope>
    <source>
        <strain evidence="6 7">DSM 19519</strain>
    </source>
</reference>
<dbReference type="CDD" id="cd01105">
    <property type="entry name" value="HTH_GlnR-like"/>
    <property type="match status" value="1"/>
</dbReference>
<sequence>MDSAQTNIYVDRFKDILKNEHFLLGIGEISKATGVSQRQLRYWEERGYIKPEETTDDSNKCDRRHRKYSHFTFLKVSMIQSFINDGYTLSAAVQKTNEHSLLSKAVKQFLKERILDVKVIQDGYELDLGALEDMPDKHVYALIRKNAKTKLILKDLA</sequence>
<evidence type="ECO:0000313" key="7">
    <source>
        <dbReference type="Proteomes" id="UP000051448"/>
    </source>
</evidence>
<comment type="caution">
    <text evidence="6">The sequence shown here is derived from an EMBL/GenBank/DDBJ whole genome shotgun (WGS) entry which is preliminary data.</text>
</comment>
<dbReference type="GO" id="GO:0003677">
    <property type="term" value="F:DNA binding"/>
    <property type="evidence" value="ECO:0007669"/>
    <property type="project" value="UniProtKB-KW"/>
</dbReference>
<evidence type="ECO:0000256" key="4">
    <source>
        <dbReference type="ARBA" id="ARBA00023163"/>
    </source>
</evidence>
<dbReference type="InterPro" id="IPR009061">
    <property type="entry name" value="DNA-bd_dom_put_sf"/>
</dbReference>
<dbReference type="PATRIC" id="fig|1423759.3.peg.1385"/>
<dbReference type="InterPro" id="IPR047057">
    <property type="entry name" value="MerR_fam"/>
</dbReference>
<dbReference type="RefSeq" id="WP_057870124.1">
    <property type="nucleotide sequence ID" value="NZ_AZDX01000039.1"/>
</dbReference>
<evidence type="ECO:0000256" key="2">
    <source>
        <dbReference type="ARBA" id="ARBA00023015"/>
    </source>
</evidence>
<evidence type="ECO:0000313" key="6">
    <source>
        <dbReference type="EMBL" id="KRL05540.1"/>
    </source>
</evidence>